<dbReference type="Proteomes" id="UP000235145">
    <property type="component" value="Unassembled WGS sequence"/>
</dbReference>
<gene>
    <name evidence="3" type="ORF">LSAT_V11C400220000</name>
</gene>
<dbReference type="EMBL" id="NBSK02000004">
    <property type="protein sequence ID" value="KAJ0212507.1"/>
    <property type="molecule type" value="Genomic_DNA"/>
</dbReference>
<sequence length="637" mass="74963">MGENGEDSEFSTDEVFRSFEYLKNWVQNIARSQSYVTVTKRSKTTTFGFKSKVFLCCDRSGIPRSKNAETKKINCPFELIAKYLKVQDGWKLQVVRDDHNHEPSIYMKGHSFAMRLSDKETRLVHDLTELNVKPLDILSTIKQQNENNMSSLKTIYNCRHKFTISQREGRSLIQNVMHILHIKGYNYEYRLNESTNELEELFFMHPVSLQMWQAFPYVMLMDATYKTNKYNLHFLEIVGVTSTRLTFSIAFIFMHSEKTRNYVWTLTCLKLTINNSFCLPVIVTDRDLAFMKACEDVFPQSNHLLCRWHIFNDITKHCRKRIKSVKTWGSLHPMWKKLVESPSPSAYMKAYANLQSLLSKDPIVFGYLYNTWLEKYPDKFVSLWIDKSTNFGNSTTNRVESQHAKLKKHMASQKRDLDKFIYVIETVVQSQDTTIKESFTRSIIIRKPKFKDEIFNSLRHLVSEHALDKILEELHWLTGFVPTPENCGCQLRTCFGLPCTHELAMYVHLFRWIQLIFFGERLIFSLGNINVDDHIQRWKKKFNNHPDHVKCSYIRKMEEIIDPSKIMINEPSVKKNNRGRPKVKRGHHQSQAPYRYRCSDLNQEPPGHSSSFFDLNDEPTRHSSSFFNLNDDSTRHN</sequence>
<dbReference type="GO" id="GO:0045944">
    <property type="term" value="P:positive regulation of transcription by RNA polymerase II"/>
    <property type="evidence" value="ECO:0007669"/>
    <property type="project" value="InterPro"/>
</dbReference>
<comment type="caution">
    <text evidence="3">The sequence shown here is derived from an EMBL/GenBank/DDBJ whole genome shotgun (WGS) entry which is preliminary data.</text>
</comment>
<dbReference type="GO" id="GO:0000981">
    <property type="term" value="F:DNA-binding transcription factor activity, RNA polymerase II-specific"/>
    <property type="evidence" value="ECO:0007669"/>
    <property type="project" value="InterPro"/>
</dbReference>
<evidence type="ECO:0000313" key="4">
    <source>
        <dbReference type="Proteomes" id="UP000235145"/>
    </source>
</evidence>
<keyword evidence="4" id="KW-1185">Reference proteome</keyword>
<evidence type="ECO:0000259" key="2">
    <source>
        <dbReference type="Pfam" id="PF10551"/>
    </source>
</evidence>
<feature type="compositionally biased region" description="Basic residues" evidence="1">
    <location>
        <begin position="575"/>
        <end position="588"/>
    </location>
</feature>
<dbReference type="AlphaFoldDB" id="A0A9R1XM41"/>
<feature type="domain" description="MULE transposase" evidence="2">
    <location>
        <begin position="218"/>
        <end position="312"/>
    </location>
</feature>
<protein>
    <recommendedName>
        <fullName evidence="2">MULE transposase domain-containing protein</fullName>
    </recommendedName>
</protein>
<evidence type="ECO:0000313" key="3">
    <source>
        <dbReference type="EMBL" id="KAJ0212507.1"/>
    </source>
</evidence>
<reference evidence="3 4" key="1">
    <citation type="journal article" date="2017" name="Nat. Commun.">
        <title>Genome assembly with in vitro proximity ligation data and whole-genome triplication in lettuce.</title>
        <authorList>
            <person name="Reyes-Chin-Wo S."/>
            <person name="Wang Z."/>
            <person name="Yang X."/>
            <person name="Kozik A."/>
            <person name="Arikit S."/>
            <person name="Song C."/>
            <person name="Xia L."/>
            <person name="Froenicke L."/>
            <person name="Lavelle D.O."/>
            <person name="Truco M.J."/>
            <person name="Xia R."/>
            <person name="Zhu S."/>
            <person name="Xu C."/>
            <person name="Xu H."/>
            <person name="Xu X."/>
            <person name="Cox K."/>
            <person name="Korf I."/>
            <person name="Meyers B.C."/>
            <person name="Michelmore R.W."/>
        </authorList>
    </citation>
    <scope>NUCLEOTIDE SEQUENCE [LARGE SCALE GENOMIC DNA]</scope>
    <source>
        <strain evidence="4">cv. Salinas</strain>
        <tissue evidence="3">Seedlings</tissue>
    </source>
</reference>
<dbReference type="PANTHER" id="PTHR31569">
    <property type="entry name" value="SWIM-TYPE DOMAIN-CONTAINING PROTEIN"/>
    <property type="match status" value="1"/>
</dbReference>
<name>A0A9R1XM41_LACSA</name>
<evidence type="ECO:0000256" key="1">
    <source>
        <dbReference type="SAM" id="MobiDB-lite"/>
    </source>
</evidence>
<dbReference type="InterPro" id="IPR014842">
    <property type="entry name" value="AFT"/>
</dbReference>
<dbReference type="Pfam" id="PF08731">
    <property type="entry name" value="AFT"/>
    <property type="match status" value="1"/>
</dbReference>
<proteinExistence type="predicted"/>
<feature type="region of interest" description="Disordered" evidence="1">
    <location>
        <begin position="568"/>
        <end position="600"/>
    </location>
</feature>
<dbReference type="Pfam" id="PF10551">
    <property type="entry name" value="MULE"/>
    <property type="match status" value="1"/>
</dbReference>
<dbReference type="InterPro" id="IPR052579">
    <property type="entry name" value="Zinc_finger_SWIM"/>
</dbReference>
<dbReference type="InterPro" id="IPR018289">
    <property type="entry name" value="MULE_transposase_dom"/>
</dbReference>
<organism evidence="3 4">
    <name type="scientific">Lactuca sativa</name>
    <name type="common">Garden lettuce</name>
    <dbReference type="NCBI Taxonomy" id="4236"/>
    <lineage>
        <taxon>Eukaryota</taxon>
        <taxon>Viridiplantae</taxon>
        <taxon>Streptophyta</taxon>
        <taxon>Embryophyta</taxon>
        <taxon>Tracheophyta</taxon>
        <taxon>Spermatophyta</taxon>
        <taxon>Magnoliopsida</taxon>
        <taxon>eudicotyledons</taxon>
        <taxon>Gunneridae</taxon>
        <taxon>Pentapetalae</taxon>
        <taxon>asterids</taxon>
        <taxon>campanulids</taxon>
        <taxon>Asterales</taxon>
        <taxon>Asteraceae</taxon>
        <taxon>Cichorioideae</taxon>
        <taxon>Cichorieae</taxon>
        <taxon>Lactucinae</taxon>
        <taxon>Lactuca</taxon>
    </lineage>
</organism>
<dbReference type="PANTHER" id="PTHR31569:SF4">
    <property type="entry name" value="SWIM-TYPE DOMAIN-CONTAINING PROTEIN"/>
    <property type="match status" value="1"/>
</dbReference>
<accession>A0A9R1XM41</accession>
<dbReference type="GO" id="GO:0010106">
    <property type="term" value="P:cellular response to iron ion starvation"/>
    <property type="evidence" value="ECO:0007669"/>
    <property type="project" value="InterPro"/>
</dbReference>